<evidence type="ECO:0000313" key="1">
    <source>
        <dbReference type="EMBL" id="SVC55158.1"/>
    </source>
</evidence>
<protein>
    <submittedName>
        <fullName evidence="1">Uncharacterized protein</fullName>
    </submittedName>
</protein>
<gene>
    <name evidence="1" type="ORF">METZ01_LOCUS308012</name>
</gene>
<name>A0A382N3L0_9ZZZZ</name>
<organism evidence="1">
    <name type="scientific">marine metagenome</name>
    <dbReference type="NCBI Taxonomy" id="408172"/>
    <lineage>
        <taxon>unclassified sequences</taxon>
        <taxon>metagenomes</taxon>
        <taxon>ecological metagenomes</taxon>
    </lineage>
</organism>
<reference evidence="1" key="1">
    <citation type="submission" date="2018-05" db="EMBL/GenBank/DDBJ databases">
        <authorList>
            <person name="Lanie J.A."/>
            <person name="Ng W.-L."/>
            <person name="Kazmierczak K.M."/>
            <person name="Andrzejewski T.M."/>
            <person name="Davidsen T.M."/>
            <person name="Wayne K.J."/>
            <person name="Tettelin H."/>
            <person name="Glass J.I."/>
            <person name="Rusch D."/>
            <person name="Podicherti R."/>
            <person name="Tsui H.-C.T."/>
            <person name="Winkler M.E."/>
        </authorList>
    </citation>
    <scope>NUCLEOTIDE SEQUENCE</scope>
</reference>
<proteinExistence type="predicted"/>
<accession>A0A382N3L0</accession>
<dbReference type="AlphaFoldDB" id="A0A382N3L0"/>
<sequence>MSELRKKWIYSLFRKIFGFEPSYSISLKGDAEERFEILAKMHRMKRVKWALLNNQFVNTSKRILLNNRFANLFRKNKTYN</sequence>
<dbReference type="EMBL" id="UINC01097449">
    <property type="protein sequence ID" value="SVC55158.1"/>
    <property type="molecule type" value="Genomic_DNA"/>
</dbReference>